<dbReference type="SUPFAM" id="SSF46689">
    <property type="entry name" value="Homeodomain-like"/>
    <property type="match status" value="1"/>
</dbReference>
<sequence length="260" mass="28475">MRRRSESRWRASPSRAVLVWADMRVPLRRGSTATVTIDRIPDNTYGGRMTVTSEALTAASTGDDGRRARRSRNRETVIDALLTLHDEGDLAPSAEAIAARAGVSARSVWRYFDDVEDMARAAIARQQERLAPVVQRPIDVGGSRHERVRRAVAHRVDLVAAMGNVGKVARLRAPFNDAVAAELRRVRAELRHLLGAALRPDLAPLPRERAEMTLAAIDVALSYEAIELLRDDHGLDADVLTALLVDVVHAHLAAAEAGSR</sequence>
<evidence type="ECO:0000313" key="4">
    <source>
        <dbReference type="EMBL" id="QGG96231.1"/>
    </source>
</evidence>
<evidence type="ECO:0000259" key="3">
    <source>
        <dbReference type="PROSITE" id="PS50977"/>
    </source>
</evidence>
<evidence type="ECO:0000313" key="5">
    <source>
        <dbReference type="Proteomes" id="UP000334019"/>
    </source>
</evidence>
<gene>
    <name evidence="4" type="ORF">GH723_14590</name>
</gene>
<dbReference type="AlphaFoldDB" id="A0A5Q2RNR7"/>
<dbReference type="Proteomes" id="UP000334019">
    <property type="component" value="Chromosome"/>
</dbReference>
<dbReference type="KEGG" id="atq:GH723_14590"/>
<feature type="domain" description="HTH tetR-type" evidence="3">
    <location>
        <begin position="71"/>
        <end position="130"/>
    </location>
</feature>
<evidence type="ECO:0000256" key="1">
    <source>
        <dbReference type="ARBA" id="ARBA00023125"/>
    </source>
</evidence>
<dbReference type="InterPro" id="IPR009057">
    <property type="entry name" value="Homeodomain-like_sf"/>
</dbReference>
<protein>
    <submittedName>
        <fullName evidence="4">TetR family transcriptional regulator</fullName>
    </submittedName>
</protein>
<organism evidence="4 5">
    <name type="scientific">Actinomarinicola tropica</name>
    <dbReference type="NCBI Taxonomy" id="2789776"/>
    <lineage>
        <taxon>Bacteria</taxon>
        <taxon>Bacillati</taxon>
        <taxon>Actinomycetota</taxon>
        <taxon>Acidimicrobiia</taxon>
        <taxon>Acidimicrobiales</taxon>
        <taxon>Iamiaceae</taxon>
        <taxon>Actinomarinicola</taxon>
    </lineage>
</organism>
<keyword evidence="1 2" id="KW-0238">DNA-binding</keyword>
<feature type="DNA-binding region" description="H-T-H motif" evidence="2">
    <location>
        <begin position="93"/>
        <end position="112"/>
    </location>
</feature>
<dbReference type="InterPro" id="IPR001647">
    <property type="entry name" value="HTH_TetR"/>
</dbReference>
<proteinExistence type="predicted"/>
<name>A0A5Q2RNR7_9ACTN</name>
<reference evidence="4 5" key="1">
    <citation type="submission" date="2019-11" db="EMBL/GenBank/DDBJ databases">
        <authorList>
            <person name="He Y."/>
        </authorList>
    </citation>
    <scope>NUCLEOTIDE SEQUENCE [LARGE SCALE GENOMIC DNA]</scope>
    <source>
        <strain evidence="4 5">SCSIO 58843</strain>
    </source>
</reference>
<evidence type="ECO:0000256" key="2">
    <source>
        <dbReference type="PROSITE-ProRule" id="PRU00335"/>
    </source>
</evidence>
<keyword evidence="5" id="KW-1185">Reference proteome</keyword>
<dbReference type="GO" id="GO:0003677">
    <property type="term" value="F:DNA binding"/>
    <property type="evidence" value="ECO:0007669"/>
    <property type="project" value="UniProtKB-UniRule"/>
</dbReference>
<dbReference type="PROSITE" id="PS50977">
    <property type="entry name" value="HTH_TETR_2"/>
    <property type="match status" value="1"/>
</dbReference>
<dbReference type="EMBL" id="CP045851">
    <property type="protein sequence ID" value="QGG96231.1"/>
    <property type="molecule type" value="Genomic_DNA"/>
</dbReference>
<dbReference type="Gene3D" id="1.10.357.10">
    <property type="entry name" value="Tetracycline Repressor, domain 2"/>
    <property type="match status" value="1"/>
</dbReference>
<accession>A0A5Q2RNR7</accession>